<organism evidence="10 11">
    <name type="scientific">Candidatus Obscuribacter phosphatis</name>
    <dbReference type="NCBI Taxonomy" id="1906157"/>
    <lineage>
        <taxon>Bacteria</taxon>
        <taxon>Bacillati</taxon>
        <taxon>Candidatus Melainabacteria</taxon>
        <taxon>Candidatus Obscuribacterales</taxon>
        <taxon>Candidatus Obscuribacteraceae</taxon>
        <taxon>Candidatus Obscuribacter</taxon>
    </lineage>
</organism>
<dbReference type="InterPro" id="IPR006132">
    <property type="entry name" value="Asp/Orn_carbamoyltranf_P-bd"/>
</dbReference>
<dbReference type="Proteomes" id="UP000664277">
    <property type="component" value="Unassembled WGS sequence"/>
</dbReference>
<feature type="binding site" evidence="7">
    <location>
        <position position="178"/>
    </location>
    <ligand>
        <name>carbamoyl phosphate</name>
        <dbReference type="ChEBI" id="CHEBI:58228"/>
    </ligand>
</feature>
<dbReference type="UniPathway" id="UPA00070">
    <property type="reaction ID" value="UER00116"/>
</dbReference>
<proteinExistence type="inferred from homology"/>
<dbReference type="InterPro" id="IPR036901">
    <property type="entry name" value="Asp/Orn_carbamoylTrfase_sf"/>
</dbReference>
<feature type="binding site" evidence="7">
    <location>
        <position position="181"/>
    </location>
    <ligand>
        <name>carbamoyl phosphate</name>
        <dbReference type="ChEBI" id="CHEBI:58228"/>
    </ligand>
</feature>
<comment type="caution">
    <text evidence="10">The sequence shown here is derived from an EMBL/GenBank/DDBJ whole genome shotgun (WGS) entry which is preliminary data.</text>
</comment>
<comment type="pathway">
    <text evidence="1 7">Pyrimidine metabolism; UMP biosynthesis via de novo pathway; (S)-dihydroorotate from bicarbonate: step 2/3.</text>
</comment>
<evidence type="ECO:0000256" key="6">
    <source>
        <dbReference type="ARBA" id="ARBA00048859"/>
    </source>
</evidence>
<dbReference type="GO" id="GO:0005829">
    <property type="term" value="C:cytosol"/>
    <property type="evidence" value="ECO:0007669"/>
    <property type="project" value="TreeGrafter"/>
</dbReference>
<dbReference type="Pfam" id="PF00185">
    <property type="entry name" value="OTCace"/>
    <property type="match status" value="1"/>
</dbReference>
<dbReference type="GO" id="GO:0016597">
    <property type="term" value="F:amino acid binding"/>
    <property type="evidence" value="ECO:0007669"/>
    <property type="project" value="InterPro"/>
</dbReference>
<dbReference type="GO" id="GO:0006520">
    <property type="term" value="P:amino acid metabolic process"/>
    <property type="evidence" value="ECO:0007669"/>
    <property type="project" value="InterPro"/>
</dbReference>
<dbReference type="GO" id="GO:0004070">
    <property type="term" value="F:aspartate carbamoyltransferase activity"/>
    <property type="evidence" value="ECO:0007669"/>
    <property type="project" value="UniProtKB-UniRule"/>
</dbReference>
<evidence type="ECO:0000256" key="5">
    <source>
        <dbReference type="ARBA" id="ARBA00043884"/>
    </source>
</evidence>
<name>A0A8J7TMX9_9BACT</name>
<comment type="subunit">
    <text evidence="7">Heterododecamer (2C3:3R2) of six catalytic PyrB chains organized as two trimers (C3), and six regulatory PyrI chains organized as three dimers (R2).</text>
</comment>
<dbReference type="InterPro" id="IPR006130">
    <property type="entry name" value="Asp/Orn_carbamoylTrfase"/>
</dbReference>
<dbReference type="PRINTS" id="PR00101">
    <property type="entry name" value="ATCASE"/>
</dbReference>
<comment type="similarity">
    <text evidence="2 7">Belongs to the aspartate/ornithine carbamoyltransferase superfamily. ATCase family.</text>
</comment>
<evidence type="ECO:0000313" key="10">
    <source>
        <dbReference type="EMBL" id="MBN8662635.1"/>
    </source>
</evidence>
<keyword evidence="4 7" id="KW-0665">Pyrimidine biosynthesis</keyword>
<dbReference type="GO" id="GO:0044205">
    <property type="term" value="P:'de novo' UMP biosynthetic process"/>
    <property type="evidence" value="ECO:0007669"/>
    <property type="project" value="UniProtKB-UniRule"/>
</dbReference>
<protein>
    <recommendedName>
        <fullName evidence="7">Aspartate carbamoyltransferase</fullName>
        <ecNumber evidence="7">2.1.3.2</ecNumber>
    </recommendedName>
    <alternativeName>
        <fullName evidence="7">Aspartate transcarbamylase</fullName>
        <shortName evidence="7">ATCase</shortName>
    </alternativeName>
</protein>
<reference evidence="10" key="1">
    <citation type="submission" date="2021-02" db="EMBL/GenBank/DDBJ databases">
        <title>Genome-Resolved Metagenomics of a Microbial Community Performing Photosynthetic Biological Nutrient Removal.</title>
        <authorList>
            <person name="Mcdaniel E.A."/>
        </authorList>
    </citation>
    <scope>NUCLEOTIDE SEQUENCE</scope>
    <source>
        <strain evidence="10">UWPOB_OBS1</strain>
    </source>
</reference>
<evidence type="ECO:0000259" key="9">
    <source>
        <dbReference type="Pfam" id="PF02729"/>
    </source>
</evidence>
<feature type="binding site" evidence="7">
    <location>
        <position position="114"/>
    </location>
    <ligand>
        <name>L-aspartate</name>
        <dbReference type="ChEBI" id="CHEBI:29991"/>
    </ligand>
</feature>
<evidence type="ECO:0000256" key="7">
    <source>
        <dbReference type="HAMAP-Rule" id="MF_00001"/>
    </source>
</evidence>
<feature type="binding site" evidence="7">
    <location>
        <position position="328"/>
    </location>
    <ligand>
        <name>carbamoyl phosphate</name>
        <dbReference type="ChEBI" id="CHEBI:58228"/>
    </ligand>
</feature>
<feature type="domain" description="Aspartate/ornithine carbamoyltransferase carbamoyl-P binding" evidence="9">
    <location>
        <begin position="34"/>
        <end position="191"/>
    </location>
</feature>
<dbReference type="NCBIfam" id="TIGR00670">
    <property type="entry name" value="asp_carb_tr"/>
    <property type="match status" value="1"/>
</dbReference>
<sequence length="372" mass="40349">MKESKSSALETRLGNDFLTALSAEPALTAWQQRRHLINACDLSLDELSLQLALVGLYKKHKAHLAAPLAVLNDKTIATLFYENSTRTKSSFDLAARKLGATVLHLDVKTSSVAKGETLLDTALNLSAMGVNAVVMRHSQAGAPDQLAQALDQTLPKVKDHARPKAMSVLNAGDGNKSHPSQGLLDLYTILEKLDRLPVFAASSIDKSIKGKLNSETLSDIKIAIVGDILHSRVARSDFQLLSKLGCSVHFAGPETLLPKSLEAELGGSHHHNLKDALSGADFIVALRIQLERQEQGLIKIDDYVKEFQLDHQKLKLCKPEVKLLHPGPVNRGIEITEDLADDQDLSLILSQVTNGVLTRMAALTLLLASESP</sequence>
<dbReference type="PRINTS" id="PR00100">
    <property type="entry name" value="AOTCASE"/>
</dbReference>
<evidence type="ECO:0000256" key="3">
    <source>
        <dbReference type="ARBA" id="ARBA00022679"/>
    </source>
</evidence>
<evidence type="ECO:0000256" key="1">
    <source>
        <dbReference type="ARBA" id="ARBA00004852"/>
    </source>
</evidence>
<dbReference type="Pfam" id="PF02729">
    <property type="entry name" value="OTCace_N"/>
    <property type="match status" value="1"/>
</dbReference>
<feature type="binding site" evidence="7">
    <location>
        <position position="86"/>
    </location>
    <ligand>
        <name>carbamoyl phosphate</name>
        <dbReference type="ChEBI" id="CHEBI:58228"/>
    </ligand>
</feature>
<dbReference type="InterPro" id="IPR002082">
    <property type="entry name" value="Asp_carbamoyltransf"/>
</dbReference>
<feature type="binding site" evidence="7">
    <location>
        <position position="232"/>
    </location>
    <ligand>
        <name>L-aspartate</name>
        <dbReference type="ChEBI" id="CHEBI:29991"/>
    </ligand>
</feature>
<dbReference type="AlphaFoldDB" id="A0A8J7TMX9"/>
<gene>
    <name evidence="7" type="primary">pyrB</name>
    <name evidence="10" type="ORF">J0M35_19865</name>
</gene>
<dbReference type="EMBL" id="JAFLCK010000046">
    <property type="protein sequence ID" value="MBN8662635.1"/>
    <property type="molecule type" value="Genomic_DNA"/>
</dbReference>
<dbReference type="PROSITE" id="PS00097">
    <property type="entry name" value="CARBAMOYLTRANSFERASE"/>
    <property type="match status" value="1"/>
</dbReference>
<dbReference type="Gene3D" id="3.40.50.1370">
    <property type="entry name" value="Aspartate/ornithine carbamoyltransferase"/>
    <property type="match status" value="2"/>
</dbReference>
<keyword evidence="3 7" id="KW-0808">Transferase</keyword>
<feature type="domain" description="Aspartate/ornithine carbamoyltransferase Asp/Orn-binding" evidence="8">
    <location>
        <begin position="219"/>
        <end position="365"/>
    </location>
</feature>
<dbReference type="GO" id="GO:0006207">
    <property type="term" value="P:'de novo' pyrimidine nucleobase biosynthetic process"/>
    <property type="evidence" value="ECO:0007669"/>
    <property type="project" value="InterPro"/>
</dbReference>
<comment type="catalytic activity">
    <reaction evidence="6 7">
        <text>carbamoyl phosphate + L-aspartate = N-carbamoyl-L-aspartate + phosphate + H(+)</text>
        <dbReference type="Rhea" id="RHEA:20013"/>
        <dbReference type="ChEBI" id="CHEBI:15378"/>
        <dbReference type="ChEBI" id="CHEBI:29991"/>
        <dbReference type="ChEBI" id="CHEBI:32814"/>
        <dbReference type="ChEBI" id="CHEBI:43474"/>
        <dbReference type="ChEBI" id="CHEBI:58228"/>
        <dbReference type="EC" id="2.1.3.2"/>
    </reaction>
</comment>
<evidence type="ECO:0000256" key="4">
    <source>
        <dbReference type="ARBA" id="ARBA00022975"/>
    </source>
</evidence>
<evidence type="ECO:0000256" key="2">
    <source>
        <dbReference type="ARBA" id="ARBA00008896"/>
    </source>
</evidence>
<dbReference type="EC" id="2.1.3.2" evidence="7"/>
<dbReference type="HAMAP" id="MF_00001">
    <property type="entry name" value="Asp_carb_tr"/>
    <property type="match status" value="1"/>
</dbReference>
<evidence type="ECO:0000313" key="11">
    <source>
        <dbReference type="Proteomes" id="UP000664277"/>
    </source>
</evidence>
<feature type="binding site" evidence="7">
    <location>
        <position position="287"/>
    </location>
    <ligand>
        <name>L-aspartate</name>
        <dbReference type="ChEBI" id="CHEBI:29991"/>
    </ligand>
</feature>
<feature type="binding site" evidence="7">
    <location>
        <position position="327"/>
    </location>
    <ligand>
        <name>carbamoyl phosphate</name>
        <dbReference type="ChEBI" id="CHEBI:58228"/>
    </ligand>
</feature>
<dbReference type="PANTHER" id="PTHR45753:SF6">
    <property type="entry name" value="ASPARTATE CARBAMOYLTRANSFERASE"/>
    <property type="match status" value="1"/>
</dbReference>
<feature type="binding site" evidence="7">
    <location>
        <position position="87"/>
    </location>
    <ligand>
        <name>carbamoyl phosphate</name>
        <dbReference type="ChEBI" id="CHEBI:58228"/>
    </ligand>
</feature>
<dbReference type="SUPFAM" id="SSF53671">
    <property type="entry name" value="Aspartate/ornithine carbamoyltransferase"/>
    <property type="match status" value="1"/>
</dbReference>
<comment type="function">
    <text evidence="5 7">Catalyzes the condensation of carbamoyl phosphate and aspartate to form carbamoyl aspartate and inorganic phosphate, the committed step in the de novo pyrimidine nucleotide biosynthesis pathway.</text>
</comment>
<dbReference type="PANTHER" id="PTHR45753">
    <property type="entry name" value="ORNITHINE CARBAMOYLTRANSFERASE, MITOCHONDRIAL"/>
    <property type="match status" value="1"/>
</dbReference>
<dbReference type="InterPro" id="IPR006131">
    <property type="entry name" value="Asp_carbamoyltransf_Asp/Orn-bd"/>
</dbReference>
<accession>A0A8J7TMX9</accession>
<evidence type="ECO:0000259" key="8">
    <source>
        <dbReference type="Pfam" id="PF00185"/>
    </source>
</evidence>
<feature type="binding site" evidence="7">
    <location>
        <position position="136"/>
    </location>
    <ligand>
        <name>carbamoyl phosphate</name>
        <dbReference type="ChEBI" id="CHEBI:58228"/>
    </ligand>
</feature>
<dbReference type="NCBIfam" id="NF002032">
    <property type="entry name" value="PRK00856.1"/>
    <property type="match status" value="1"/>
</dbReference>